<gene>
    <name evidence="1" type="ORF">GCM10009020_18730</name>
</gene>
<protein>
    <recommendedName>
        <fullName evidence="3">DUF302 domain-containing protein</fullName>
    </recommendedName>
</protein>
<evidence type="ECO:0000313" key="1">
    <source>
        <dbReference type="EMBL" id="GAA0672317.1"/>
    </source>
</evidence>
<accession>A0AAV3T9V1</accession>
<evidence type="ECO:0008006" key="3">
    <source>
        <dbReference type="Google" id="ProtNLM"/>
    </source>
</evidence>
<dbReference type="InterPro" id="IPR046783">
    <property type="entry name" value="HTH_63"/>
</dbReference>
<name>A0AAV3T9V1_9EURY</name>
<keyword evidence="2" id="KW-1185">Reference proteome</keyword>
<proteinExistence type="predicted"/>
<sequence length="159" mass="17456">MENIDRPLELDVYMRAFAPDAARRRQEAMLERMRELRDRGTAEAVSVTRWSNQVSVSPARDRDPPVGVETYRELDAATDGTELSIEPFFRERSGAGGDRTVLSLPVLCVAIRRDGEITGVYPSSAPDGSYSVTDCLDALAAGDDVENLAEDVVLDPEPV</sequence>
<dbReference type="Pfam" id="PF20575">
    <property type="entry name" value="HTH_63"/>
    <property type="match status" value="1"/>
</dbReference>
<evidence type="ECO:0000313" key="2">
    <source>
        <dbReference type="Proteomes" id="UP001500420"/>
    </source>
</evidence>
<dbReference type="EMBL" id="BAAADV010000003">
    <property type="protein sequence ID" value="GAA0672317.1"/>
    <property type="molecule type" value="Genomic_DNA"/>
</dbReference>
<comment type="caution">
    <text evidence="1">The sequence shown here is derived from an EMBL/GenBank/DDBJ whole genome shotgun (WGS) entry which is preliminary data.</text>
</comment>
<dbReference type="RefSeq" id="WP_343773733.1">
    <property type="nucleotide sequence ID" value="NZ_BAAADV010000003.1"/>
</dbReference>
<reference evidence="1 2" key="1">
    <citation type="journal article" date="2019" name="Int. J. Syst. Evol. Microbiol.">
        <title>The Global Catalogue of Microorganisms (GCM) 10K type strain sequencing project: providing services to taxonomists for standard genome sequencing and annotation.</title>
        <authorList>
            <consortium name="The Broad Institute Genomics Platform"/>
            <consortium name="The Broad Institute Genome Sequencing Center for Infectious Disease"/>
            <person name="Wu L."/>
            <person name="Ma J."/>
        </authorList>
    </citation>
    <scope>NUCLEOTIDE SEQUENCE [LARGE SCALE GENOMIC DNA]</scope>
    <source>
        <strain evidence="1 2">JCM 16328</strain>
    </source>
</reference>
<dbReference type="Proteomes" id="UP001500420">
    <property type="component" value="Unassembled WGS sequence"/>
</dbReference>
<dbReference type="AlphaFoldDB" id="A0AAV3T9V1"/>
<organism evidence="1 2">
    <name type="scientific">Natronoarchaeum mannanilyticum</name>
    <dbReference type="NCBI Taxonomy" id="926360"/>
    <lineage>
        <taxon>Archaea</taxon>
        <taxon>Methanobacteriati</taxon>
        <taxon>Methanobacteriota</taxon>
        <taxon>Stenosarchaea group</taxon>
        <taxon>Halobacteria</taxon>
        <taxon>Halobacteriales</taxon>
        <taxon>Natronoarchaeaceae</taxon>
    </lineage>
</organism>